<dbReference type="Proteomes" id="UP000266172">
    <property type="component" value="Unassembled WGS sequence"/>
</dbReference>
<accession>A0A395VAR1</accession>
<protein>
    <submittedName>
        <fullName evidence="1">Uncharacterized protein</fullName>
    </submittedName>
</protein>
<sequence length="65" mass="7359">MIVAIYYDSVFVLPVHPVNRIDRLAPESRKQQRSKQQPSSSFASLLHQAMTVTEEDDVHSFDATA</sequence>
<dbReference type="AlphaFoldDB" id="A0A395VAR1"/>
<gene>
    <name evidence="1" type="ORF">DWX93_03620</name>
</gene>
<organism evidence="1 2">
    <name type="scientific">Roseburia hominis</name>
    <dbReference type="NCBI Taxonomy" id="301301"/>
    <lineage>
        <taxon>Bacteria</taxon>
        <taxon>Bacillati</taxon>
        <taxon>Bacillota</taxon>
        <taxon>Clostridia</taxon>
        <taxon>Lachnospirales</taxon>
        <taxon>Lachnospiraceae</taxon>
        <taxon>Roseburia</taxon>
    </lineage>
</organism>
<name>A0A395VAR1_9FIRM</name>
<dbReference type="EMBL" id="QRVL01000001">
    <property type="protein sequence ID" value="RGS42421.1"/>
    <property type="molecule type" value="Genomic_DNA"/>
</dbReference>
<proteinExistence type="predicted"/>
<reference evidence="1 2" key="1">
    <citation type="submission" date="2018-08" db="EMBL/GenBank/DDBJ databases">
        <title>A genome reference for cultivated species of the human gut microbiota.</title>
        <authorList>
            <person name="Zou Y."/>
            <person name="Xue W."/>
            <person name="Luo G."/>
        </authorList>
    </citation>
    <scope>NUCLEOTIDE SEQUENCE [LARGE SCALE GENOMIC DNA]</scope>
    <source>
        <strain evidence="1 2">AF22-12AC</strain>
    </source>
</reference>
<evidence type="ECO:0000313" key="1">
    <source>
        <dbReference type="EMBL" id="RGS42421.1"/>
    </source>
</evidence>
<comment type="caution">
    <text evidence="1">The sequence shown here is derived from an EMBL/GenBank/DDBJ whole genome shotgun (WGS) entry which is preliminary data.</text>
</comment>
<evidence type="ECO:0000313" key="2">
    <source>
        <dbReference type="Proteomes" id="UP000266172"/>
    </source>
</evidence>